<dbReference type="InterPro" id="IPR004107">
    <property type="entry name" value="Integrase_SAM-like_N"/>
</dbReference>
<dbReference type="GO" id="GO:0005737">
    <property type="term" value="C:cytoplasm"/>
    <property type="evidence" value="ECO:0007669"/>
    <property type="project" value="UniProtKB-SubCell"/>
</dbReference>
<feature type="active site" description="O-(3'-phospho-DNA)-tyrosine intermediate" evidence="11">
    <location>
        <position position="287"/>
    </location>
</feature>
<name>A0A0F4PRY9_9GAMM</name>
<keyword evidence="5 11" id="KW-0132">Cell division</keyword>
<dbReference type="InterPro" id="IPR002104">
    <property type="entry name" value="Integrase_catalytic"/>
</dbReference>
<evidence type="ECO:0000259" key="12">
    <source>
        <dbReference type="PROSITE" id="PS51898"/>
    </source>
</evidence>
<evidence type="ECO:0000256" key="3">
    <source>
        <dbReference type="ARBA" id="ARBA00015804"/>
    </source>
</evidence>
<evidence type="ECO:0000256" key="4">
    <source>
        <dbReference type="ARBA" id="ARBA00022490"/>
    </source>
</evidence>
<dbReference type="GO" id="GO:0003677">
    <property type="term" value="F:DNA binding"/>
    <property type="evidence" value="ECO:0007669"/>
    <property type="project" value="UniProtKB-UniRule"/>
</dbReference>
<dbReference type="HAMAP" id="MF_01808">
    <property type="entry name" value="Recomb_XerC_XerD"/>
    <property type="match status" value="1"/>
</dbReference>
<dbReference type="NCBIfam" id="NF001399">
    <property type="entry name" value="PRK00283.1"/>
    <property type="match status" value="1"/>
</dbReference>
<comment type="caution">
    <text evidence="14">The sequence shown here is derived from an EMBL/GenBank/DDBJ whole genome shotgun (WGS) entry which is preliminary data.</text>
</comment>
<feature type="active site" evidence="11">
    <location>
        <position position="159"/>
    </location>
</feature>
<dbReference type="Gene3D" id="1.10.443.10">
    <property type="entry name" value="Intergrase catalytic core"/>
    <property type="match status" value="1"/>
</dbReference>
<dbReference type="PATRIC" id="fig|151081.8.peg.2044"/>
<dbReference type="GO" id="GO:0051301">
    <property type="term" value="P:cell division"/>
    <property type="evidence" value="ECO:0007669"/>
    <property type="project" value="UniProtKB-UniRule"/>
</dbReference>
<evidence type="ECO:0000256" key="11">
    <source>
        <dbReference type="HAMAP-Rule" id="MF_01808"/>
    </source>
</evidence>
<evidence type="ECO:0000256" key="2">
    <source>
        <dbReference type="ARBA" id="ARBA00006657"/>
    </source>
</evidence>
<reference evidence="14 15" key="1">
    <citation type="journal article" date="2015" name="BMC Genomics">
        <title>Genome mining reveals unlocked bioactive potential of marine Gram-negative bacteria.</title>
        <authorList>
            <person name="Machado H."/>
            <person name="Sonnenschein E.C."/>
            <person name="Melchiorsen J."/>
            <person name="Gram L."/>
        </authorList>
    </citation>
    <scope>NUCLEOTIDE SEQUENCE [LARGE SCALE GENOMIC DNA]</scope>
    <source>
        <strain evidence="14 15">S3137</strain>
    </source>
</reference>
<dbReference type="InterPro" id="IPR013762">
    <property type="entry name" value="Integrase-like_cat_sf"/>
</dbReference>
<dbReference type="PROSITE" id="PS51900">
    <property type="entry name" value="CB"/>
    <property type="match status" value="1"/>
</dbReference>
<dbReference type="CDD" id="cd00798">
    <property type="entry name" value="INT_XerDC_C"/>
    <property type="match status" value="1"/>
</dbReference>
<feature type="domain" description="Tyr recombinase" evidence="12">
    <location>
        <begin position="120"/>
        <end position="300"/>
    </location>
</feature>
<dbReference type="Proteomes" id="UP000033664">
    <property type="component" value="Unassembled WGS sequence"/>
</dbReference>
<evidence type="ECO:0000256" key="8">
    <source>
        <dbReference type="ARBA" id="ARBA00023125"/>
    </source>
</evidence>
<protein>
    <recommendedName>
        <fullName evidence="3 11">Tyrosine recombinase XerC</fullName>
    </recommendedName>
</protein>
<comment type="subcellular location">
    <subcellularLocation>
        <location evidence="1 11">Cytoplasm</location>
    </subcellularLocation>
</comment>
<gene>
    <name evidence="11 14" type="primary">xerC</name>
    <name evidence="14" type="ORF">TW72_05745</name>
</gene>
<evidence type="ECO:0000313" key="14">
    <source>
        <dbReference type="EMBL" id="KJZ01010.1"/>
    </source>
</evidence>
<evidence type="ECO:0000256" key="1">
    <source>
        <dbReference type="ARBA" id="ARBA00004496"/>
    </source>
</evidence>
<dbReference type="eggNOG" id="COG4973">
    <property type="taxonomic scope" value="Bacteria"/>
</dbReference>
<dbReference type="PANTHER" id="PTHR30349">
    <property type="entry name" value="PHAGE INTEGRASE-RELATED"/>
    <property type="match status" value="1"/>
</dbReference>
<keyword evidence="8 11" id="KW-0238">DNA-binding</keyword>
<comment type="function">
    <text evidence="11">Site-specific tyrosine recombinase, which acts by catalyzing the cutting and rejoining of the recombining DNA molecules. The XerC-XerD complex is essential to convert dimers of the bacterial chromosome into monomers to permit their segregation at cell division. It also contributes to the segregational stability of plasmids.</text>
</comment>
<dbReference type="GO" id="GO:0009037">
    <property type="term" value="F:tyrosine-based site-specific recombinase activity"/>
    <property type="evidence" value="ECO:0007669"/>
    <property type="project" value="UniProtKB-UniRule"/>
</dbReference>
<comment type="subunit">
    <text evidence="11">Forms a cyclic heterotetrameric complex composed of two molecules of XerC and two molecules of XerD.</text>
</comment>
<feature type="active site" evidence="11">
    <location>
        <position position="183"/>
    </location>
</feature>
<dbReference type="PANTHER" id="PTHR30349:SF81">
    <property type="entry name" value="TYROSINE RECOMBINASE XERC"/>
    <property type="match status" value="1"/>
</dbReference>
<evidence type="ECO:0000256" key="6">
    <source>
        <dbReference type="ARBA" id="ARBA00022829"/>
    </source>
</evidence>
<accession>A0A0F4PRY9</accession>
<proteinExistence type="inferred from homology"/>
<dbReference type="GeneID" id="58227992"/>
<keyword evidence="4 11" id="KW-0963">Cytoplasm</keyword>
<keyword evidence="6 11" id="KW-0159">Chromosome partition</keyword>
<dbReference type="InterPro" id="IPR011931">
    <property type="entry name" value="Recomb_XerC"/>
</dbReference>
<comment type="similarity">
    <text evidence="2 11">Belongs to the 'phage' integrase family. XerC subfamily.</text>
</comment>
<evidence type="ECO:0000256" key="5">
    <source>
        <dbReference type="ARBA" id="ARBA00022618"/>
    </source>
</evidence>
<dbReference type="RefSeq" id="WP_045979486.1">
    <property type="nucleotide sequence ID" value="NZ_JXXY01000008.1"/>
</dbReference>
<dbReference type="SUPFAM" id="SSF56349">
    <property type="entry name" value="DNA breaking-rejoining enzymes"/>
    <property type="match status" value="1"/>
</dbReference>
<dbReference type="Pfam" id="PF00589">
    <property type="entry name" value="Phage_integrase"/>
    <property type="match status" value="1"/>
</dbReference>
<dbReference type="InterPro" id="IPR023009">
    <property type="entry name" value="Tyrosine_recombinase_XerC/XerD"/>
</dbReference>
<dbReference type="NCBIfam" id="NF040815">
    <property type="entry name" value="recomb_XerA_Arch"/>
    <property type="match status" value="1"/>
</dbReference>
<evidence type="ECO:0000259" key="13">
    <source>
        <dbReference type="PROSITE" id="PS51900"/>
    </source>
</evidence>
<dbReference type="Gene3D" id="1.10.150.130">
    <property type="match status" value="1"/>
</dbReference>
<dbReference type="OrthoDB" id="9801717at2"/>
<dbReference type="InterPro" id="IPR010998">
    <property type="entry name" value="Integrase_recombinase_N"/>
</dbReference>
<feature type="domain" description="Core-binding (CB)" evidence="13">
    <location>
        <begin position="14"/>
        <end position="99"/>
    </location>
</feature>
<keyword evidence="10 11" id="KW-0131">Cell cycle</keyword>
<evidence type="ECO:0000256" key="7">
    <source>
        <dbReference type="ARBA" id="ARBA00022908"/>
    </source>
</evidence>
<dbReference type="InterPro" id="IPR011010">
    <property type="entry name" value="DNA_brk_join_enz"/>
</dbReference>
<dbReference type="GO" id="GO:0006313">
    <property type="term" value="P:DNA transposition"/>
    <property type="evidence" value="ECO:0007669"/>
    <property type="project" value="UniProtKB-UniRule"/>
</dbReference>
<keyword evidence="7 11" id="KW-0229">DNA integration</keyword>
<keyword evidence="15" id="KW-1185">Reference proteome</keyword>
<dbReference type="PROSITE" id="PS51898">
    <property type="entry name" value="TYR_RECOMBINASE"/>
    <property type="match status" value="1"/>
</dbReference>
<evidence type="ECO:0000256" key="10">
    <source>
        <dbReference type="ARBA" id="ARBA00023306"/>
    </source>
</evidence>
<sequence>MSESQALTFSTMADTWAAPVQSYSDYLRFEKQYSPLTLEQYQRQLLEVARYYHEERDGWLTLSADDIRRFAMSLRARGLSARTVSLKLSCLRAFFRYLKLYHQHHDNPAQYVKGPKFDKPLPRNLDVDQMHQLLDIDDDDPLAVRDKAMMELMYSSGLRISELVSLNVTDIDVRGGEVRVLGKGRKERIVPVGRQAISALNSWLKIRPALIGQDSDALFLSQRKLRISARHVRERMREWGIKQGISAQVHPHKLRHSFASHVLESSGDLRAVQELLGHSSLSATQVYTHLDFQHLAKVYDNTHPRAKKQK</sequence>
<feature type="active site" evidence="11">
    <location>
        <position position="255"/>
    </location>
</feature>
<keyword evidence="9 11" id="KW-0233">DNA recombination</keyword>
<evidence type="ECO:0000313" key="15">
    <source>
        <dbReference type="Proteomes" id="UP000033664"/>
    </source>
</evidence>
<dbReference type="EMBL" id="JXXZ01000005">
    <property type="protein sequence ID" value="KJZ01010.1"/>
    <property type="molecule type" value="Genomic_DNA"/>
</dbReference>
<dbReference type="InterPro" id="IPR044068">
    <property type="entry name" value="CB"/>
</dbReference>
<dbReference type="InterPro" id="IPR050090">
    <property type="entry name" value="Tyrosine_recombinase_XerCD"/>
</dbReference>
<dbReference type="Pfam" id="PF02899">
    <property type="entry name" value="Phage_int_SAM_1"/>
    <property type="match status" value="1"/>
</dbReference>
<dbReference type="NCBIfam" id="TIGR02224">
    <property type="entry name" value="recomb_XerC"/>
    <property type="match status" value="1"/>
</dbReference>
<evidence type="ECO:0000256" key="9">
    <source>
        <dbReference type="ARBA" id="ARBA00023172"/>
    </source>
</evidence>
<feature type="active site" evidence="11">
    <location>
        <position position="278"/>
    </location>
</feature>
<organism evidence="14 15">
    <name type="scientific">Pseudoalteromonas ruthenica</name>
    <dbReference type="NCBI Taxonomy" id="151081"/>
    <lineage>
        <taxon>Bacteria</taxon>
        <taxon>Pseudomonadati</taxon>
        <taxon>Pseudomonadota</taxon>
        <taxon>Gammaproteobacteria</taxon>
        <taxon>Alteromonadales</taxon>
        <taxon>Pseudoalteromonadaceae</taxon>
        <taxon>Pseudoalteromonas</taxon>
    </lineage>
</organism>
<dbReference type="AlphaFoldDB" id="A0A0F4PRY9"/>
<feature type="active site" evidence="11">
    <location>
        <position position="252"/>
    </location>
</feature>
<dbReference type="GO" id="GO:0007059">
    <property type="term" value="P:chromosome segregation"/>
    <property type="evidence" value="ECO:0007669"/>
    <property type="project" value="UniProtKB-UniRule"/>
</dbReference>